<dbReference type="AlphaFoldDB" id="A0AAP4F0T1"/>
<comment type="subcellular location">
    <subcellularLocation>
        <location evidence="1">Cell membrane</location>
        <topology evidence="1">Multi-pass membrane protein</topology>
    </subcellularLocation>
</comment>
<organism evidence="8 9">
    <name type="scientific">Fusibacillus kribbianus</name>
    <dbReference type="NCBI Taxonomy" id="3044208"/>
    <lineage>
        <taxon>Bacteria</taxon>
        <taxon>Bacillati</taxon>
        <taxon>Bacillota</taxon>
        <taxon>Clostridia</taxon>
        <taxon>Lachnospirales</taxon>
        <taxon>Lachnospiraceae</taxon>
        <taxon>Fusibacillus</taxon>
    </lineage>
</organism>
<evidence type="ECO:0000256" key="6">
    <source>
        <dbReference type="ARBA" id="ARBA00023136"/>
    </source>
</evidence>
<dbReference type="InterPro" id="IPR003370">
    <property type="entry name" value="Chromate_transpt"/>
</dbReference>
<dbReference type="Proteomes" id="UP001300383">
    <property type="component" value="Unassembled WGS sequence"/>
</dbReference>
<dbReference type="EMBL" id="JASGBQ010000012">
    <property type="protein sequence ID" value="MDI9242413.1"/>
    <property type="molecule type" value="Genomic_DNA"/>
</dbReference>
<accession>A0AAP4F0T1</accession>
<dbReference type="GO" id="GO:0005886">
    <property type="term" value="C:plasma membrane"/>
    <property type="evidence" value="ECO:0007669"/>
    <property type="project" value="UniProtKB-SubCell"/>
</dbReference>
<dbReference type="Pfam" id="PF02417">
    <property type="entry name" value="Chromate_transp"/>
    <property type="match status" value="1"/>
</dbReference>
<comment type="caution">
    <text evidence="8">The sequence shown here is derived from an EMBL/GenBank/DDBJ whole genome shotgun (WGS) entry which is preliminary data.</text>
</comment>
<keyword evidence="3" id="KW-1003">Cell membrane</keyword>
<comment type="similarity">
    <text evidence="2">Belongs to the chromate ion transporter (CHR) (TC 2.A.51) family.</text>
</comment>
<evidence type="ECO:0000256" key="7">
    <source>
        <dbReference type="SAM" id="Phobius"/>
    </source>
</evidence>
<gene>
    <name evidence="8" type="ORF">QJ036_08000</name>
</gene>
<proteinExistence type="inferred from homology"/>
<keyword evidence="9" id="KW-1185">Reference proteome</keyword>
<evidence type="ECO:0000256" key="3">
    <source>
        <dbReference type="ARBA" id="ARBA00022475"/>
    </source>
</evidence>
<reference evidence="8 9" key="1">
    <citation type="submission" date="2023-05" db="EMBL/GenBank/DDBJ databases">
        <title>[ruminococcus] sp. nov., isolated from a pig farm feces dump.</title>
        <authorList>
            <person name="Chang Y.-H."/>
        </authorList>
    </citation>
    <scope>NUCLEOTIDE SEQUENCE [LARGE SCALE GENOMIC DNA]</scope>
    <source>
        <strain evidence="8 9">YH-rum2234</strain>
    </source>
</reference>
<sequence>MKEKRKKIGALFLTFLKIGAFTFGGGYAMIPLIQKEAVTKRRWIEDKDILDIVAIAESTPGPIAINSATFVGFEVAGFWGAFASTFGVVLPSFLMIAAISLVLKEFQHMQAVQYAFNGIRAGVLALILKAFWSMYKQCPKKPMSYVIAAAAFVAAAFLKVDVLYIILGCAAAGLLSTAVVSGRARK</sequence>
<feature type="transmembrane region" description="Helical" evidence="7">
    <location>
        <begin position="114"/>
        <end position="135"/>
    </location>
</feature>
<dbReference type="InterPro" id="IPR052518">
    <property type="entry name" value="CHR_Transporter"/>
</dbReference>
<evidence type="ECO:0000313" key="8">
    <source>
        <dbReference type="EMBL" id="MDI9242413.1"/>
    </source>
</evidence>
<dbReference type="GO" id="GO:0015109">
    <property type="term" value="F:chromate transmembrane transporter activity"/>
    <property type="evidence" value="ECO:0007669"/>
    <property type="project" value="InterPro"/>
</dbReference>
<protein>
    <submittedName>
        <fullName evidence="8">Chromate transporter</fullName>
    </submittedName>
</protein>
<dbReference type="PANTHER" id="PTHR43663:SF2">
    <property type="entry name" value="CHROMATE TRANSPORT PROTEIN-RELATED"/>
    <property type="match status" value="1"/>
</dbReference>
<keyword evidence="6 7" id="KW-0472">Membrane</keyword>
<feature type="transmembrane region" description="Helical" evidence="7">
    <location>
        <begin position="147"/>
        <end position="180"/>
    </location>
</feature>
<feature type="transmembrane region" description="Helical" evidence="7">
    <location>
        <begin position="78"/>
        <end position="102"/>
    </location>
</feature>
<evidence type="ECO:0000256" key="2">
    <source>
        <dbReference type="ARBA" id="ARBA00005262"/>
    </source>
</evidence>
<keyword evidence="5 7" id="KW-1133">Transmembrane helix</keyword>
<dbReference type="RefSeq" id="WP_283230861.1">
    <property type="nucleotide sequence ID" value="NZ_JASGBQ010000012.1"/>
</dbReference>
<keyword evidence="4 7" id="KW-0812">Transmembrane</keyword>
<name>A0AAP4F0T1_9FIRM</name>
<feature type="transmembrane region" description="Helical" evidence="7">
    <location>
        <begin position="12"/>
        <end position="33"/>
    </location>
</feature>
<evidence type="ECO:0000256" key="1">
    <source>
        <dbReference type="ARBA" id="ARBA00004651"/>
    </source>
</evidence>
<evidence type="ECO:0000313" key="9">
    <source>
        <dbReference type="Proteomes" id="UP001300383"/>
    </source>
</evidence>
<dbReference type="PANTHER" id="PTHR43663">
    <property type="entry name" value="CHROMATE TRANSPORT PROTEIN-RELATED"/>
    <property type="match status" value="1"/>
</dbReference>
<evidence type="ECO:0000256" key="4">
    <source>
        <dbReference type="ARBA" id="ARBA00022692"/>
    </source>
</evidence>
<evidence type="ECO:0000256" key="5">
    <source>
        <dbReference type="ARBA" id="ARBA00022989"/>
    </source>
</evidence>